<organism evidence="2 3">
    <name type="scientific">Diatrype stigma</name>
    <dbReference type="NCBI Taxonomy" id="117547"/>
    <lineage>
        <taxon>Eukaryota</taxon>
        <taxon>Fungi</taxon>
        <taxon>Dikarya</taxon>
        <taxon>Ascomycota</taxon>
        <taxon>Pezizomycotina</taxon>
        <taxon>Sordariomycetes</taxon>
        <taxon>Xylariomycetidae</taxon>
        <taxon>Xylariales</taxon>
        <taxon>Diatrypaceae</taxon>
        <taxon>Diatrype</taxon>
    </lineage>
</organism>
<proteinExistence type="predicted"/>
<keyword evidence="1" id="KW-0812">Transmembrane</keyword>
<gene>
    <name evidence="2" type="ORF">SLS62_004569</name>
</gene>
<protein>
    <submittedName>
        <fullName evidence="2">Uncharacterized protein</fullName>
    </submittedName>
</protein>
<accession>A0AAN9V2W3</accession>
<evidence type="ECO:0000256" key="1">
    <source>
        <dbReference type="SAM" id="Phobius"/>
    </source>
</evidence>
<comment type="caution">
    <text evidence="2">The sequence shown here is derived from an EMBL/GenBank/DDBJ whole genome shotgun (WGS) entry which is preliminary data.</text>
</comment>
<reference evidence="2 3" key="1">
    <citation type="submission" date="2024-02" db="EMBL/GenBank/DDBJ databases">
        <title>De novo assembly and annotation of 12 fungi associated with fruit tree decline syndrome in Ontario, Canada.</title>
        <authorList>
            <person name="Sulman M."/>
            <person name="Ellouze W."/>
            <person name="Ilyukhin E."/>
        </authorList>
    </citation>
    <scope>NUCLEOTIDE SEQUENCE [LARGE SCALE GENOMIC DNA]</scope>
    <source>
        <strain evidence="2 3">M11/M66-122</strain>
    </source>
</reference>
<evidence type="ECO:0000313" key="3">
    <source>
        <dbReference type="Proteomes" id="UP001320420"/>
    </source>
</evidence>
<sequence>MGIAAGVTHFVEAILEVVQGFLGAIVHFFQLIVSSIVGAFQGVVHFVEGTLGFAFQNFFILGTIAAMWFGYMYYTQRQGTAPISSTVKQQKAKY</sequence>
<name>A0AAN9V2W3_9PEZI</name>
<keyword evidence="1" id="KW-0472">Membrane</keyword>
<keyword evidence="3" id="KW-1185">Reference proteome</keyword>
<keyword evidence="1" id="KW-1133">Transmembrane helix</keyword>
<evidence type="ECO:0000313" key="2">
    <source>
        <dbReference type="EMBL" id="KAK7753494.1"/>
    </source>
</evidence>
<dbReference type="AlphaFoldDB" id="A0AAN9V2W3"/>
<dbReference type="EMBL" id="JAKJXP020000028">
    <property type="protein sequence ID" value="KAK7753494.1"/>
    <property type="molecule type" value="Genomic_DNA"/>
</dbReference>
<feature type="transmembrane region" description="Helical" evidence="1">
    <location>
        <begin position="21"/>
        <end position="47"/>
    </location>
</feature>
<dbReference type="Proteomes" id="UP001320420">
    <property type="component" value="Unassembled WGS sequence"/>
</dbReference>
<feature type="transmembrane region" description="Helical" evidence="1">
    <location>
        <begin position="53"/>
        <end position="74"/>
    </location>
</feature>